<feature type="signal peptide" evidence="1">
    <location>
        <begin position="1"/>
        <end position="18"/>
    </location>
</feature>
<dbReference type="Proteomes" id="UP001265746">
    <property type="component" value="Unassembled WGS sequence"/>
</dbReference>
<keyword evidence="1" id="KW-0732">Signal</keyword>
<protein>
    <submittedName>
        <fullName evidence="2">Uncharacterized protein</fullName>
    </submittedName>
</protein>
<dbReference type="AlphaFoldDB" id="A0AAD9SDR3"/>
<comment type="caution">
    <text evidence="2">The sequence shown here is derived from an EMBL/GenBank/DDBJ whole genome shotgun (WGS) entry which is preliminary data.</text>
</comment>
<proteinExistence type="predicted"/>
<gene>
    <name evidence="2" type="ORF">N8I77_008395</name>
</gene>
<keyword evidence="3" id="KW-1185">Reference proteome</keyword>
<evidence type="ECO:0000313" key="3">
    <source>
        <dbReference type="Proteomes" id="UP001265746"/>
    </source>
</evidence>
<organism evidence="2 3">
    <name type="scientific">Phomopsis amygdali</name>
    <name type="common">Fusicoccum amygdali</name>
    <dbReference type="NCBI Taxonomy" id="1214568"/>
    <lineage>
        <taxon>Eukaryota</taxon>
        <taxon>Fungi</taxon>
        <taxon>Dikarya</taxon>
        <taxon>Ascomycota</taxon>
        <taxon>Pezizomycotina</taxon>
        <taxon>Sordariomycetes</taxon>
        <taxon>Sordariomycetidae</taxon>
        <taxon>Diaporthales</taxon>
        <taxon>Diaporthaceae</taxon>
        <taxon>Diaporthe</taxon>
    </lineage>
</organism>
<feature type="chain" id="PRO_5042272353" evidence="1">
    <location>
        <begin position="19"/>
        <end position="113"/>
    </location>
</feature>
<name>A0AAD9SDR3_PHOAM</name>
<evidence type="ECO:0000313" key="2">
    <source>
        <dbReference type="EMBL" id="KAK2605566.1"/>
    </source>
</evidence>
<dbReference type="EMBL" id="JAUJFL010000004">
    <property type="protein sequence ID" value="KAK2605566.1"/>
    <property type="molecule type" value="Genomic_DNA"/>
</dbReference>
<reference evidence="2" key="1">
    <citation type="submission" date="2023-06" db="EMBL/GenBank/DDBJ databases">
        <authorList>
            <person name="Noh H."/>
        </authorList>
    </citation>
    <scope>NUCLEOTIDE SEQUENCE</scope>
    <source>
        <strain evidence="2">DUCC20226</strain>
    </source>
</reference>
<evidence type="ECO:0000256" key="1">
    <source>
        <dbReference type="SAM" id="SignalP"/>
    </source>
</evidence>
<accession>A0AAD9SDR3</accession>
<sequence length="113" mass="12111">MQLASFTTILALAASASATTIYGTLQLWYDANAACTQDTILYPEGQSLAIGTLDSCEAVTPGVDGAEFQQFEGIPQTPLFGFQLFSDAECKDLVTDKSQECVTGIKSYKVVRL</sequence>